<dbReference type="EMBL" id="JAHQIW010003407">
    <property type="protein sequence ID" value="KAJ1358589.1"/>
    <property type="molecule type" value="Genomic_DNA"/>
</dbReference>
<protein>
    <submittedName>
        <fullName evidence="2">Uncharacterized protein</fullName>
    </submittedName>
</protein>
<dbReference type="Proteomes" id="UP001196413">
    <property type="component" value="Unassembled WGS sequence"/>
</dbReference>
<gene>
    <name evidence="2" type="ORF">KIN20_017058</name>
</gene>
<feature type="compositionally biased region" description="Basic and acidic residues" evidence="1">
    <location>
        <begin position="9"/>
        <end position="31"/>
    </location>
</feature>
<comment type="caution">
    <text evidence="2">The sequence shown here is derived from an EMBL/GenBank/DDBJ whole genome shotgun (WGS) entry which is preliminary data.</text>
</comment>
<proteinExistence type="predicted"/>
<evidence type="ECO:0000313" key="3">
    <source>
        <dbReference type="Proteomes" id="UP001196413"/>
    </source>
</evidence>
<organism evidence="2 3">
    <name type="scientific">Parelaphostrongylus tenuis</name>
    <name type="common">Meningeal worm</name>
    <dbReference type="NCBI Taxonomy" id="148309"/>
    <lineage>
        <taxon>Eukaryota</taxon>
        <taxon>Metazoa</taxon>
        <taxon>Ecdysozoa</taxon>
        <taxon>Nematoda</taxon>
        <taxon>Chromadorea</taxon>
        <taxon>Rhabditida</taxon>
        <taxon>Rhabditina</taxon>
        <taxon>Rhabditomorpha</taxon>
        <taxon>Strongyloidea</taxon>
        <taxon>Metastrongylidae</taxon>
        <taxon>Parelaphostrongylus</taxon>
    </lineage>
</organism>
<evidence type="ECO:0000313" key="2">
    <source>
        <dbReference type="EMBL" id="KAJ1358589.1"/>
    </source>
</evidence>
<accession>A0AAD5N5Z7</accession>
<feature type="region of interest" description="Disordered" evidence="1">
    <location>
        <begin position="1"/>
        <end position="31"/>
    </location>
</feature>
<dbReference type="AlphaFoldDB" id="A0AAD5N5Z7"/>
<evidence type="ECO:0000256" key="1">
    <source>
        <dbReference type="SAM" id="MobiDB-lite"/>
    </source>
</evidence>
<reference evidence="2" key="1">
    <citation type="submission" date="2021-06" db="EMBL/GenBank/DDBJ databases">
        <title>Parelaphostrongylus tenuis whole genome reference sequence.</title>
        <authorList>
            <person name="Garwood T.J."/>
            <person name="Larsen P.A."/>
            <person name="Fountain-Jones N.M."/>
            <person name="Garbe J.R."/>
            <person name="Macchietto M.G."/>
            <person name="Kania S.A."/>
            <person name="Gerhold R.W."/>
            <person name="Richards J.E."/>
            <person name="Wolf T.M."/>
        </authorList>
    </citation>
    <scope>NUCLEOTIDE SEQUENCE</scope>
    <source>
        <strain evidence="2">MNPRO001-30</strain>
        <tissue evidence="2">Meninges</tissue>
    </source>
</reference>
<name>A0AAD5N5Z7_PARTN</name>
<keyword evidence="3" id="KW-1185">Reference proteome</keyword>
<sequence>MNDVAHHKHDGEIETRKDCPNNHASTVKEDRTEDYELLVKGLISCAKSSSITPARSLDRIFNTTKELHEKRRNLRLILMQHT</sequence>